<feature type="chain" id="PRO_5034848867" evidence="1">
    <location>
        <begin position="19"/>
        <end position="245"/>
    </location>
</feature>
<dbReference type="Proteomes" id="UP000664203">
    <property type="component" value="Unassembled WGS sequence"/>
</dbReference>
<comment type="caution">
    <text evidence="2">The sequence shown here is derived from an EMBL/GenBank/DDBJ whole genome shotgun (WGS) entry which is preliminary data.</text>
</comment>
<evidence type="ECO:0000256" key="1">
    <source>
        <dbReference type="SAM" id="SignalP"/>
    </source>
</evidence>
<sequence length="245" mass="26584">MLFQPFLFLTASLYLCNATPLTSPPQTLVPRDAVTDCQNVTLGFNASCWDLIPRSVGMESWLSTWNRTTTTCKPGELWANCFMRETGVTSNTTAGIRCDLIGTDVCPEPSTEVLESASAEASYGVASIWALQQYMTTLYQFLEGDQGSPLIDADFLNQTAPRSAKTILINILNELGDPVATQMTTIIGSPVPIKQGTFVIPTEAQAQQIVGQTVGYLLQWIMTDWIDGGFTALAVEGNLISIIAD</sequence>
<protein>
    <submittedName>
        <fullName evidence="2">Uncharacterized protein</fullName>
    </submittedName>
</protein>
<gene>
    <name evidence="2" type="ORF">ALECFALPRED_003688</name>
</gene>
<keyword evidence="1" id="KW-0732">Signal</keyword>
<dbReference type="EMBL" id="CAJPDR010000227">
    <property type="protein sequence ID" value="CAF9927350.1"/>
    <property type="molecule type" value="Genomic_DNA"/>
</dbReference>
<dbReference type="AlphaFoldDB" id="A0A8H3ITM8"/>
<dbReference type="OrthoDB" id="5333976at2759"/>
<accession>A0A8H3ITM8</accession>
<proteinExistence type="predicted"/>
<feature type="signal peptide" evidence="1">
    <location>
        <begin position="1"/>
        <end position="18"/>
    </location>
</feature>
<name>A0A8H3ITM8_9LECA</name>
<evidence type="ECO:0000313" key="2">
    <source>
        <dbReference type="EMBL" id="CAF9927350.1"/>
    </source>
</evidence>
<reference evidence="2" key="1">
    <citation type="submission" date="2021-03" db="EMBL/GenBank/DDBJ databases">
        <authorList>
            <person name="Tagirdzhanova G."/>
        </authorList>
    </citation>
    <scope>NUCLEOTIDE SEQUENCE</scope>
</reference>
<evidence type="ECO:0000313" key="3">
    <source>
        <dbReference type="Proteomes" id="UP000664203"/>
    </source>
</evidence>
<organism evidence="2 3">
    <name type="scientific">Alectoria fallacina</name>
    <dbReference type="NCBI Taxonomy" id="1903189"/>
    <lineage>
        <taxon>Eukaryota</taxon>
        <taxon>Fungi</taxon>
        <taxon>Dikarya</taxon>
        <taxon>Ascomycota</taxon>
        <taxon>Pezizomycotina</taxon>
        <taxon>Lecanoromycetes</taxon>
        <taxon>OSLEUM clade</taxon>
        <taxon>Lecanoromycetidae</taxon>
        <taxon>Lecanorales</taxon>
        <taxon>Lecanorineae</taxon>
        <taxon>Parmeliaceae</taxon>
        <taxon>Alectoria</taxon>
    </lineage>
</organism>
<keyword evidence="3" id="KW-1185">Reference proteome</keyword>